<accession>A0ABP4VR63</accession>
<sequence length="689" mass="76974">MRTVTDLPHQVETVENVFIPVRDGQRVAARMWAPVDAATRPVPAVVEYIPYRKRDATRGRDAANHPYIAGHGYACLRVDLRGSGDSDGVLVDEYRPQELRDAEDVIAWIAEQPWCDGNVGMMGISWGGFNGLQVAAAAPPALKAVISASATDDLYVDNMHYMGGCLLADNLSEATVMFAFNSLPPDPAVVGDRWREMWRERLEGSGLWLDTWLRHQRRDDYWKPASVCEDYSRVRCPVMAVGGWADGYTNAIFRLLEHLDVPRKGLIGPWGHRYPHLGVPGPAVGFLQEVVRWWDHWLKGRDTGLDEEPMLRAWMQDSVPPSASYEDRPGRWVAEPSWPAPEIADHEYRFTPHRLVPAGAGPAAPSGDEDEAGEHRVSLSSPLSVGMFAGKWASYSAVPDLPYDQREEDGGALVFDTEPLTEPLEILGLPRVELEVSADRPVAQLAVRLSDVAPDGEATRVTYGVLNLTHREGSEHPRALEPGRTYPVTVQLNGIAQSLPAGHRLRVSISTSYWPLVWPAPEPVTVTITTGSSALYLPVRRPRPEDERLSPLGPPEAAPEEETTVLATGQHSWRVTRDLASDVSTLQIVNDQGTFRLEETGTVIHRDTREWYSFRWNDVTSARGETRTVRRLDNGDDWRVEVVTRTVMTCTASEFLINAQLDAYELDEEQGNPRVYSQNWRRRIARDLA</sequence>
<dbReference type="EMBL" id="BAAAPM010000008">
    <property type="protein sequence ID" value="GAA1735500.1"/>
    <property type="molecule type" value="Genomic_DNA"/>
</dbReference>
<dbReference type="Pfam" id="PF02129">
    <property type="entry name" value="Peptidase_S15"/>
    <property type="match status" value="1"/>
</dbReference>
<dbReference type="Proteomes" id="UP001501138">
    <property type="component" value="Unassembled WGS sequence"/>
</dbReference>
<reference evidence="5" key="1">
    <citation type="journal article" date="2019" name="Int. J. Syst. Evol. Microbiol.">
        <title>The Global Catalogue of Microorganisms (GCM) 10K type strain sequencing project: providing services to taxonomists for standard genome sequencing and annotation.</title>
        <authorList>
            <consortium name="The Broad Institute Genomics Platform"/>
            <consortium name="The Broad Institute Genome Sequencing Center for Infectious Disease"/>
            <person name="Wu L."/>
            <person name="Ma J."/>
        </authorList>
    </citation>
    <scope>NUCLEOTIDE SEQUENCE [LARGE SCALE GENOMIC DNA]</scope>
    <source>
        <strain evidence="5">JCM 15589</strain>
    </source>
</reference>
<dbReference type="InterPro" id="IPR013736">
    <property type="entry name" value="Xaa-Pro_dipept_C"/>
</dbReference>
<evidence type="ECO:0000259" key="3">
    <source>
        <dbReference type="SMART" id="SM00939"/>
    </source>
</evidence>
<dbReference type="InterPro" id="IPR050585">
    <property type="entry name" value="Xaa-Pro_dipeptidyl-ppase/CocE"/>
</dbReference>
<dbReference type="InterPro" id="IPR029058">
    <property type="entry name" value="AB_hydrolase_fold"/>
</dbReference>
<dbReference type="NCBIfam" id="TIGR00976">
    <property type="entry name" value="CocE_NonD"/>
    <property type="match status" value="1"/>
</dbReference>
<proteinExistence type="predicted"/>
<dbReference type="InterPro" id="IPR000383">
    <property type="entry name" value="Xaa-Pro-like_dom"/>
</dbReference>
<evidence type="ECO:0000313" key="4">
    <source>
        <dbReference type="EMBL" id="GAA1735500.1"/>
    </source>
</evidence>
<dbReference type="Gene3D" id="2.60.120.260">
    <property type="entry name" value="Galactose-binding domain-like"/>
    <property type="match status" value="1"/>
</dbReference>
<dbReference type="Pfam" id="PF08530">
    <property type="entry name" value="PepX_C"/>
    <property type="match status" value="1"/>
</dbReference>
<dbReference type="SUPFAM" id="SSF49785">
    <property type="entry name" value="Galactose-binding domain-like"/>
    <property type="match status" value="1"/>
</dbReference>
<evidence type="ECO:0000256" key="2">
    <source>
        <dbReference type="SAM" id="MobiDB-lite"/>
    </source>
</evidence>
<dbReference type="PANTHER" id="PTHR43056">
    <property type="entry name" value="PEPTIDASE S9 PROLYL OLIGOPEPTIDASE"/>
    <property type="match status" value="1"/>
</dbReference>
<keyword evidence="1 4" id="KW-0378">Hydrolase</keyword>
<protein>
    <submittedName>
        <fullName evidence="4">CocE/NonD family hydrolase</fullName>
    </submittedName>
</protein>
<organism evidence="4 5">
    <name type="scientific">Isoptericola hypogeus</name>
    <dbReference type="NCBI Taxonomy" id="300179"/>
    <lineage>
        <taxon>Bacteria</taxon>
        <taxon>Bacillati</taxon>
        <taxon>Actinomycetota</taxon>
        <taxon>Actinomycetes</taxon>
        <taxon>Micrococcales</taxon>
        <taxon>Promicromonosporaceae</taxon>
        <taxon>Isoptericola</taxon>
    </lineage>
</organism>
<dbReference type="SMART" id="SM00939">
    <property type="entry name" value="PepX_C"/>
    <property type="match status" value="1"/>
</dbReference>
<dbReference type="GO" id="GO:0016787">
    <property type="term" value="F:hydrolase activity"/>
    <property type="evidence" value="ECO:0007669"/>
    <property type="project" value="UniProtKB-KW"/>
</dbReference>
<dbReference type="RefSeq" id="WP_344249765.1">
    <property type="nucleotide sequence ID" value="NZ_BAAAPM010000008.1"/>
</dbReference>
<dbReference type="Gene3D" id="3.40.50.1820">
    <property type="entry name" value="alpha/beta hydrolase"/>
    <property type="match status" value="2"/>
</dbReference>
<dbReference type="SUPFAM" id="SSF53474">
    <property type="entry name" value="alpha/beta-Hydrolases"/>
    <property type="match status" value="1"/>
</dbReference>
<dbReference type="InterPro" id="IPR008979">
    <property type="entry name" value="Galactose-bd-like_sf"/>
</dbReference>
<dbReference type="PANTHER" id="PTHR43056:SF10">
    <property type="entry name" value="COCE_NOND FAMILY, PUTATIVE (AFU_ORTHOLOGUE AFUA_7G00600)-RELATED"/>
    <property type="match status" value="1"/>
</dbReference>
<evidence type="ECO:0000256" key="1">
    <source>
        <dbReference type="ARBA" id="ARBA00022801"/>
    </source>
</evidence>
<gene>
    <name evidence="4" type="ORF">GCM10009809_33340</name>
</gene>
<evidence type="ECO:0000313" key="5">
    <source>
        <dbReference type="Proteomes" id="UP001501138"/>
    </source>
</evidence>
<comment type="caution">
    <text evidence="4">The sequence shown here is derived from an EMBL/GenBank/DDBJ whole genome shotgun (WGS) entry which is preliminary data.</text>
</comment>
<keyword evidence="5" id="KW-1185">Reference proteome</keyword>
<dbReference type="InterPro" id="IPR005674">
    <property type="entry name" value="CocE/Ser_esterase"/>
</dbReference>
<feature type="domain" description="Xaa-Pro dipeptidyl-peptidase C-terminal" evidence="3">
    <location>
        <begin position="291"/>
        <end position="558"/>
    </location>
</feature>
<name>A0ABP4VR63_9MICO</name>
<feature type="region of interest" description="Disordered" evidence="2">
    <location>
        <begin position="541"/>
        <end position="562"/>
    </location>
</feature>